<sequence>MPTALHTKPRLTELAFPEMFNKLCVMRREDRERTFTPSLQELKRALTRIVEESPVTYLFFAIDGQYEFDGGNEGISSLVDTFKDVASRPNVKALLSSRPWVVFEESFAGRPRLRLHELPRPDIRHFVDDEIDQHPRVQRLLLSNEKEIRSLKDGIVEASSGVFLWVHLVVRSLLEGFANHDTMVDLRARFLDLPVDIDNLFRHIWGQIPLRYRAQASRLIQLVEPGTLEGRELSLVGLTAIEPLGEDETASRIETMRTPRSSSDLYPNDIEKKHGYPRAAFIHKTAYEFISAPDTKQELRDANTGNRLPEFCPESSLLQSAILRAKSFPWQHVALDKRPFPKALRSLIYYCVLLAKRCERVSGSSQTRPLLELDRVLANIRHGYGVVWACRSQWPQRHWSATLYHCQKRVMGQDEIQTCLARDKDSFLSFAAAHGLVFFVREQITLGAATRKDGRPLLDYALRPSCPSNGGEVPVEGRVNKAIFLDMVELLIETAGADPSQIVSDGMSVWVLFLQQMMDDDVWCASWDVIPNIPRILVLAGANLTAAIPYQASGQPSMTMSVVECCEHVRNEGRTGGVELPRWYLEMNEVIHLIKSLEKKGGLPKDLKDNKSEEKHGSKKNNNLEDNSLNDKRSKPNVMRKLKAWLREPNAASGTTWKASTTQHRSISVIIPT</sequence>
<reference evidence="2" key="1">
    <citation type="journal article" date="2023" name="Mol. Phylogenet. Evol.">
        <title>Genome-scale phylogeny and comparative genomics of the fungal order Sordariales.</title>
        <authorList>
            <person name="Hensen N."/>
            <person name="Bonometti L."/>
            <person name="Westerberg I."/>
            <person name="Brannstrom I.O."/>
            <person name="Guillou S."/>
            <person name="Cros-Aarteil S."/>
            <person name="Calhoun S."/>
            <person name="Haridas S."/>
            <person name="Kuo A."/>
            <person name="Mondo S."/>
            <person name="Pangilinan J."/>
            <person name="Riley R."/>
            <person name="LaButti K."/>
            <person name="Andreopoulos B."/>
            <person name="Lipzen A."/>
            <person name="Chen C."/>
            <person name="Yan M."/>
            <person name="Daum C."/>
            <person name="Ng V."/>
            <person name="Clum A."/>
            <person name="Steindorff A."/>
            <person name="Ohm R.A."/>
            <person name="Martin F."/>
            <person name="Silar P."/>
            <person name="Natvig D.O."/>
            <person name="Lalanne C."/>
            <person name="Gautier V."/>
            <person name="Ament-Velasquez S.L."/>
            <person name="Kruys A."/>
            <person name="Hutchinson M.I."/>
            <person name="Powell A.J."/>
            <person name="Barry K."/>
            <person name="Miller A.N."/>
            <person name="Grigoriev I.V."/>
            <person name="Debuchy R."/>
            <person name="Gladieux P."/>
            <person name="Hiltunen Thoren M."/>
            <person name="Johannesson H."/>
        </authorList>
    </citation>
    <scope>NUCLEOTIDE SEQUENCE</scope>
    <source>
        <strain evidence="2">CBS 118394</strain>
    </source>
</reference>
<feature type="region of interest" description="Disordered" evidence="1">
    <location>
        <begin position="602"/>
        <end position="637"/>
    </location>
</feature>
<dbReference type="PANTHER" id="PTHR10039">
    <property type="entry name" value="AMELOGENIN"/>
    <property type="match status" value="1"/>
</dbReference>
<name>A0AAE0HUU8_9PEZI</name>
<accession>A0AAE0HUU8</accession>
<evidence type="ECO:0000313" key="3">
    <source>
        <dbReference type="Proteomes" id="UP001283341"/>
    </source>
</evidence>
<feature type="compositionally biased region" description="Basic and acidic residues" evidence="1">
    <location>
        <begin position="602"/>
        <end position="616"/>
    </location>
</feature>
<gene>
    <name evidence="2" type="ORF">B0H66DRAFT_631918</name>
</gene>
<evidence type="ECO:0000256" key="1">
    <source>
        <dbReference type="SAM" id="MobiDB-lite"/>
    </source>
</evidence>
<dbReference type="PANTHER" id="PTHR10039:SF5">
    <property type="entry name" value="NACHT DOMAIN-CONTAINING PROTEIN"/>
    <property type="match status" value="1"/>
</dbReference>
<evidence type="ECO:0000313" key="2">
    <source>
        <dbReference type="EMBL" id="KAK3313002.1"/>
    </source>
</evidence>
<dbReference type="AlphaFoldDB" id="A0AAE0HUU8"/>
<protein>
    <submittedName>
        <fullName evidence="2">Uncharacterized protein</fullName>
    </submittedName>
</protein>
<dbReference type="EMBL" id="JAUEDM010000008">
    <property type="protein sequence ID" value="KAK3313002.1"/>
    <property type="molecule type" value="Genomic_DNA"/>
</dbReference>
<keyword evidence="3" id="KW-1185">Reference proteome</keyword>
<comment type="caution">
    <text evidence="2">The sequence shown here is derived from an EMBL/GenBank/DDBJ whole genome shotgun (WGS) entry which is preliminary data.</text>
</comment>
<organism evidence="2 3">
    <name type="scientific">Apodospora peruviana</name>
    <dbReference type="NCBI Taxonomy" id="516989"/>
    <lineage>
        <taxon>Eukaryota</taxon>
        <taxon>Fungi</taxon>
        <taxon>Dikarya</taxon>
        <taxon>Ascomycota</taxon>
        <taxon>Pezizomycotina</taxon>
        <taxon>Sordariomycetes</taxon>
        <taxon>Sordariomycetidae</taxon>
        <taxon>Sordariales</taxon>
        <taxon>Lasiosphaeriaceae</taxon>
        <taxon>Apodospora</taxon>
    </lineage>
</organism>
<proteinExistence type="predicted"/>
<dbReference type="Proteomes" id="UP001283341">
    <property type="component" value="Unassembled WGS sequence"/>
</dbReference>
<reference evidence="2" key="2">
    <citation type="submission" date="2023-06" db="EMBL/GenBank/DDBJ databases">
        <authorList>
            <consortium name="Lawrence Berkeley National Laboratory"/>
            <person name="Haridas S."/>
            <person name="Hensen N."/>
            <person name="Bonometti L."/>
            <person name="Westerberg I."/>
            <person name="Brannstrom I.O."/>
            <person name="Guillou S."/>
            <person name="Cros-Aarteil S."/>
            <person name="Calhoun S."/>
            <person name="Kuo A."/>
            <person name="Mondo S."/>
            <person name="Pangilinan J."/>
            <person name="Riley R."/>
            <person name="Labutti K."/>
            <person name="Andreopoulos B."/>
            <person name="Lipzen A."/>
            <person name="Chen C."/>
            <person name="Yanf M."/>
            <person name="Daum C."/>
            <person name="Ng V."/>
            <person name="Clum A."/>
            <person name="Steindorff A."/>
            <person name="Ohm R."/>
            <person name="Martin F."/>
            <person name="Silar P."/>
            <person name="Natvig D."/>
            <person name="Lalanne C."/>
            <person name="Gautier V."/>
            <person name="Ament-Velasquez S.L."/>
            <person name="Kruys A."/>
            <person name="Hutchinson M.I."/>
            <person name="Powell A.J."/>
            <person name="Barry K."/>
            <person name="Miller A.N."/>
            <person name="Grigoriev I.V."/>
            <person name="Debuchy R."/>
            <person name="Gladieux P."/>
            <person name="Thoren M.H."/>
            <person name="Johannesson H."/>
        </authorList>
    </citation>
    <scope>NUCLEOTIDE SEQUENCE</scope>
    <source>
        <strain evidence="2">CBS 118394</strain>
    </source>
</reference>